<feature type="non-terminal residue" evidence="1">
    <location>
        <position position="29"/>
    </location>
</feature>
<evidence type="ECO:0000313" key="1">
    <source>
        <dbReference type="EMBL" id="CAA9318412.1"/>
    </source>
</evidence>
<accession>A0A6J4KY35</accession>
<gene>
    <name evidence="1" type="ORF">AVDCRST_MAG93-5622</name>
</gene>
<dbReference type="AlphaFoldDB" id="A0A6J4KY35"/>
<dbReference type="EMBL" id="CADCTR010001898">
    <property type="protein sequence ID" value="CAA9318412.1"/>
    <property type="molecule type" value="Genomic_DNA"/>
</dbReference>
<proteinExistence type="predicted"/>
<name>A0A6J4KY35_9CHLR</name>
<protein>
    <submittedName>
        <fullName evidence="1">Uncharacterized protein</fullName>
    </submittedName>
</protein>
<organism evidence="1">
    <name type="scientific">uncultured Chloroflexia bacterium</name>
    <dbReference type="NCBI Taxonomy" id="1672391"/>
    <lineage>
        <taxon>Bacteria</taxon>
        <taxon>Bacillati</taxon>
        <taxon>Chloroflexota</taxon>
        <taxon>Chloroflexia</taxon>
        <taxon>environmental samples</taxon>
    </lineage>
</organism>
<reference evidence="1" key="1">
    <citation type="submission" date="2020-02" db="EMBL/GenBank/DDBJ databases">
        <authorList>
            <person name="Meier V. D."/>
        </authorList>
    </citation>
    <scope>NUCLEOTIDE SEQUENCE</scope>
    <source>
        <strain evidence="1">AVDCRST_MAG93</strain>
    </source>
</reference>
<sequence>MTTTPARALTLLDSPDWTEYALLDSGYGA</sequence>